<protein>
    <submittedName>
        <fullName evidence="3">Uncharacterized protein</fullName>
    </submittedName>
</protein>
<comment type="caution">
    <text evidence="3">The sequence shown here is derived from an EMBL/GenBank/DDBJ whole genome shotgun (WGS) entry which is preliminary data.</text>
</comment>
<keyword evidence="4" id="KW-1185">Reference proteome</keyword>
<organism evidence="3 4">
    <name type="scientific">Pythium insidiosum</name>
    <name type="common">Pythiosis disease agent</name>
    <dbReference type="NCBI Taxonomy" id="114742"/>
    <lineage>
        <taxon>Eukaryota</taxon>
        <taxon>Sar</taxon>
        <taxon>Stramenopiles</taxon>
        <taxon>Oomycota</taxon>
        <taxon>Peronosporomycetes</taxon>
        <taxon>Pythiales</taxon>
        <taxon>Pythiaceae</taxon>
        <taxon>Pythium</taxon>
    </lineage>
</organism>
<evidence type="ECO:0000313" key="4">
    <source>
        <dbReference type="Proteomes" id="UP001209570"/>
    </source>
</evidence>
<name>A0AAD5MBN3_PYTIN</name>
<dbReference type="AlphaFoldDB" id="A0AAD5MBN3"/>
<evidence type="ECO:0000313" key="3">
    <source>
        <dbReference type="EMBL" id="KAJ0401832.1"/>
    </source>
</evidence>
<sequence length="504" mass="55748">MGTPAVAVAEKQAVRRGSHQESAMATPATSSPDALPGDAERISSSLQPSFSSPCLHATRASEPLSHVAMGPALPERSVSSTQFRNHYPSRLLDHETPTGSMPPPVSVSSSQALLSSTSAASRRTEPASKSRSVLPSSASTRARSTGRGAGSGALISASSAVDRRLVEQYERVNADIERIIRSTQTEAVGENGELLKHVRTELSKVKRSSAQMIQSQKELLEKMERQERGGIRRLFSINREHKMEKLRNKLSEKLNQAVHVDEELQRLERQSISLTRMSMANTLLSPMEIDELASLERERDDILGNLISTAGVTDVMDLHSRAALFSSEKKACECVLKQVEQCETFYRRALYLLRIALSTIVSPSYTGGLKEFVLGPYPLTVEASQLIEGAGRVIQPESRRKYAAFAPELSTVRPPKFPQPMMDFAKRGTRCNFDPSNSAAVEAIRKLRTSENIVILMQRIVIQKLELIEKWRVQVERDLERADVGYRKFESRLQAQVAALTRAA</sequence>
<reference evidence="3" key="1">
    <citation type="submission" date="2021-12" db="EMBL/GenBank/DDBJ databases">
        <title>Prjna785345.</title>
        <authorList>
            <person name="Rujirawat T."/>
            <person name="Krajaejun T."/>
        </authorList>
    </citation>
    <scope>NUCLEOTIDE SEQUENCE</scope>
    <source>
        <strain evidence="3">Pi057C3</strain>
    </source>
</reference>
<dbReference type="Proteomes" id="UP001209570">
    <property type="component" value="Unassembled WGS sequence"/>
</dbReference>
<feature type="compositionally biased region" description="Low complexity" evidence="2">
    <location>
        <begin position="43"/>
        <end position="52"/>
    </location>
</feature>
<keyword evidence="1" id="KW-0175">Coiled coil</keyword>
<proteinExistence type="predicted"/>
<dbReference type="EMBL" id="JAKCXM010000117">
    <property type="protein sequence ID" value="KAJ0401832.1"/>
    <property type="molecule type" value="Genomic_DNA"/>
</dbReference>
<feature type="coiled-coil region" evidence="1">
    <location>
        <begin position="166"/>
        <end position="270"/>
    </location>
</feature>
<feature type="region of interest" description="Disordered" evidence="2">
    <location>
        <begin position="90"/>
        <end position="153"/>
    </location>
</feature>
<accession>A0AAD5MBN3</accession>
<evidence type="ECO:0000256" key="2">
    <source>
        <dbReference type="SAM" id="MobiDB-lite"/>
    </source>
</evidence>
<feature type="compositionally biased region" description="Low complexity" evidence="2">
    <location>
        <begin position="136"/>
        <end position="153"/>
    </location>
</feature>
<feature type="compositionally biased region" description="Polar residues" evidence="2">
    <location>
        <begin position="20"/>
        <end position="32"/>
    </location>
</feature>
<feature type="region of interest" description="Disordered" evidence="2">
    <location>
        <begin position="1"/>
        <end position="57"/>
    </location>
</feature>
<feature type="compositionally biased region" description="Low complexity" evidence="2">
    <location>
        <begin position="106"/>
        <end position="121"/>
    </location>
</feature>
<gene>
    <name evidence="3" type="ORF">P43SY_006387</name>
</gene>
<evidence type="ECO:0000256" key="1">
    <source>
        <dbReference type="SAM" id="Coils"/>
    </source>
</evidence>